<feature type="binding site" evidence="7">
    <location>
        <position position="138"/>
    </location>
    <ligand>
        <name>Zn(2+)</name>
        <dbReference type="ChEBI" id="CHEBI:29105"/>
    </ligand>
</feature>
<sequence length="141" mass="16594">MKKMTIQEDLKEKGLKSTKHRMAILDILVKKDHPISAEQIFFEIQEMDVAINLSTVYRNLEVLVEKSMVTKLTLSGDNRSVYEYNRMVHRHYLICLGCKKILAIEHCPIKKYEQQIESETDYKIVGHKLDLYGYCPECREK</sequence>
<dbReference type="PANTHER" id="PTHR33202:SF7">
    <property type="entry name" value="FERRIC UPTAKE REGULATION PROTEIN"/>
    <property type="match status" value="1"/>
</dbReference>
<keyword evidence="3 7" id="KW-0862">Zinc</keyword>
<keyword evidence="5" id="KW-0238">DNA-binding</keyword>
<keyword evidence="4" id="KW-0805">Transcription regulation</keyword>
<evidence type="ECO:0000256" key="5">
    <source>
        <dbReference type="ARBA" id="ARBA00023125"/>
    </source>
</evidence>
<evidence type="ECO:0000313" key="9">
    <source>
        <dbReference type="EMBL" id="KNZ42069.1"/>
    </source>
</evidence>
<dbReference type="GO" id="GO:0003700">
    <property type="term" value="F:DNA-binding transcription factor activity"/>
    <property type="evidence" value="ECO:0007669"/>
    <property type="project" value="InterPro"/>
</dbReference>
<keyword evidence="10" id="KW-1185">Reference proteome</keyword>
<evidence type="ECO:0000256" key="3">
    <source>
        <dbReference type="ARBA" id="ARBA00022833"/>
    </source>
</evidence>
<dbReference type="InterPro" id="IPR036388">
    <property type="entry name" value="WH-like_DNA-bd_sf"/>
</dbReference>
<comment type="caution">
    <text evidence="9">The sequence shown here is derived from an EMBL/GenBank/DDBJ whole genome shotgun (WGS) entry which is preliminary data.</text>
</comment>
<feature type="binding site" evidence="7">
    <location>
        <position position="95"/>
    </location>
    <ligand>
        <name>Zn(2+)</name>
        <dbReference type="ChEBI" id="CHEBI:29105"/>
    </ligand>
</feature>
<dbReference type="GO" id="GO:0008270">
    <property type="term" value="F:zinc ion binding"/>
    <property type="evidence" value="ECO:0007669"/>
    <property type="project" value="TreeGrafter"/>
</dbReference>
<dbReference type="GO" id="GO:1900376">
    <property type="term" value="P:regulation of secondary metabolite biosynthetic process"/>
    <property type="evidence" value="ECO:0007669"/>
    <property type="project" value="TreeGrafter"/>
</dbReference>
<evidence type="ECO:0000256" key="7">
    <source>
        <dbReference type="PIRSR" id="PIRSR602481-1"/>
    </source>
</evidence>
<name>A0A0L6U0M6_9FIRM</name>
<evidence type="ECO:0000256" key="4">
    <source>
        <dbReference type="ARBA" id="ARBA00023015"/>
    </source>
</evidence>
<dbReference type="InterPro" id="IPR036390">
    <property type="entry name" value="WH_DNA-bd_sf"/>
</dbReference>
<feature type="binding site" evidence="7">
    <location>
        <position position="98"/>
    </location>
    <ligand>
        <name>Zn(2+)</name>
        <dbReference type="ChEBI" id="CHEBI:29105"/>
    </ligand>
</feature>
<dbReference type="EMBL" id="LGYO01000020">
    <property type="protein sequence ID" value="KNZ42069.1"/>
    <property type="molecule type" value="Genomic_DNA"/>
</dbReference>
<dbReference type="PANTHER" id="PTHR33202">
    <property type="entry name" value="ZINC UPTAKE REGULATION PROTEIN"/>
    <property type="match status" value="1"/>
</dbReference>
<dbReference type="STRING" id="52689.AKG39_08540"/>
<comment type="similarity">
    <text evidence="1">Belongs to the Fur family.</text>
</comment>
<comment type="cofactor">
    <cofactor evidence="8">
        <name>Mn(2+)</name>
        <dbReference type="ChEBI" id="CHEBI:29035"/>
    </cofactor>
    <cofactor evidence="8">
        <name>Fe(2+)</name>
        <dbReference type="ChEBI" id="CHEBI:29033"/>
    </cofactor>
    <text evidence="8">Binds 1 Mn(2+) or Fe(2+) ion per subunit.</text>
</comment>
<feature type="binding site" evidence="8">
    <location>
        <position position="127"/>
    </location>
    <ligand>
        <name>Fe cation</name>
        <dbReference type="ChEBI" id="CHEBI:24875"/>
    </ligand>
</feature>
<dbReference type="Gene3D" id="3.30.1490.190">
    <property type="match status" value="1"/>
</dbReference>
<keyword evidence="8" id="KW-0408">Iron</keyword>
<dbReference type="GO" id="GO:0045892">
    <property type="term" value="P:negative regulation of DNA-templated transcription"/>
    <property type="evidence" value="ECO:0007669"/>
    <property type="project" value="TreeGrafter"/>
</dbReference>
<comment type="cofactor">
    <cofactor evidence="7">
        <name>Zn(2+)</name>
        <dbReference type="ChEBI" id="CHEBI:29105"/>
    </cofactor>
    <text evidence="7">Binds 1 zinc ion per subunit.</text>
</comment>
<reference evidence="10" key="1">
    <citation type="submission" date="2015-07" db="EMBL/GenBank/DDBJ databases">
        <title>Draft genome sequence of Acetobacterium bakii DSM 8293, a potential psychrophilic chemical producer through syngas fermentation.</title>
        <authorList>
            <person name="Song Y."/>
            <person name="Hwang S."/>
            <person name="Cho B.-K."/>
        </authorList>
    </citation>
    <scope>NUCLEOTIDE SEQUENCE [LARGE SCALE GENOMIC DNA]</scope>
    <source>
        <strain evidence="10">DSM 8239</strain>
    </source>
</reference>
<evidence type="ECO:0000256" key="2">
    <source>
        <dbReference type="ARBA" id="ARBA00022491"/>
    </source>
</evidence>
<evidence type="ECO:0000313" key="10">
    <source>
        <dbReference type="Proteomes" id="UP000036873"/>
    </source>
</evidence>
<evidence type="ECO:0000256" key="8">
    <source>
        <dbReference type="PIRSR" id="PIRSR602481-2"/>
    </source>
</evidence>
<dbReference type="CDD" id="cd07153">
    <property type="entry name" value="Fur_like"/>
    <property type="match status" value="1"/>
</dbReference>
<dbReference type="RefSeq" id="WP_050739971.1">
    <property type="nucleotide sequence ID" value="NZ_LGYO01000020.1"/>
</dbReference>
<evidence type="ECO:0000256" key="1">
    <source>
        <dbReference type="ARBA" id="ARBA00007957"/>
    </source>
</evidence>
<dbReference type="AlphaFoldDB" id="A0A0L6U0M6"/>
<gene>
    <name evidence="9" type="ORF">AKG39_08540</name>
</gene>
<keyword evidence="6" id="KW-0804">Transcription</keyword>
<protein>
    <recommendedName>
        <fullName evidence="11">Fur family transcriptional regulator</fullName>
    </recommendedName>
</protein>
<dbReference type="SUPFAM" id="SSF46785">
    <property type="entry name" value="Winged helix' DNA-binding domain"/>
    <property type="match status" value="1"/>
</dbReference>
<organism evidence="9 10">
    <name type="scientific">Acetobacterium bakii</name>
    <dbReference type="NCBI Taxonomy" id="52689"/>
    <lineage>
        <taxon>Bacteria</taxon>
        <taxon>Bacillati</taxon>
        <taxon>Bacillota</taxon>
        <taxon>Clostridia</taxon>
        <taxon>Eubacteriales</taxon>
        <taxon>Eubacteriaceae</taxon>
        <taxon>Acetobacterium</taxon>
    </lineage>
</organism>
<keyword evidence="7" id="KW-0479">Metal-binding</keyword>
<dbReference type="Gene3D" id="1.10.10.10">
    <property type="entry name" value="Winged helix-like DNA-binding domain superfamily/Winged helix DNA-binding domain"/>
    <property type="match status" value="1"/>
</dbReference>
<keyword evidence="2" id="KW-0678">Repressor</keyword>
<accession>A0A0L6U0M6</accession>
<proteinExistence type="inferred from homology"/>
<dbReference type="Pfam" id="PF01475">
    <property type="entry name" value="FUR"/>
    <property type="match status" value="1"/>
</dbReference>
<dbReference type="InterPro" id="IPR043135">
    <property type="entry name" value="Fur_C"/>
</dbReference>
<feature type="binding site" evidence="8">
    <location>
        <position position="89"/>
    </location>
    <ligand>
        <name>Fe cation</name>
        <dbReference type="ChEBI" id="CHEBI:24875"/>
    </ligand>
</feature>
<evidence type="ECO:0000256" key="6">
    <source>
        <dbReference type="ARBA" id="ARBA00023163"/>
    </source>
</evidence>
<feature type="binding site" evidence="7">
    <location>
        <position position="135"/>
    </location>
    <ligand>
        <name>Zn(2+)</name>
        <dbReference type="ChEBI" id="CHEBI:29105"/>
    </ligand>
</feature>
<dbReference type="GO" id="GO:0000976">
    <property type="term" value="F:transcription cis-regulatory region binding"/>
    <property type="evidence" value="ECO:0007669"/>
    <property type="project" value="TreeGrafter"/>
</dbReference>
<dbReference type="OrthoDB" id="8659436at2"/>
<dbReference type="InterPro" id="IPR002481">
    <property type="entry name" value="FUR"/>
</dbReference>
<dbReference type="Proteomes" id="UP000036873">
    <property type="component" value="Unassembled WGS sequence"/>
</dbReference>
<evidence type="ECO:0008006" key="11">
    <source>
        <dbReference type="Google" id="ProtNLM"/>
    </source>
</evidence>